<evidence type="ECO:0000256" key="1">
    <source>
        <dbReference type="ARBA" id="ARBA00001947"/>
    </source>
</evidence>
<evidence type="ECO:0000259" key="5">
    <source>
        <dbReference type="SMART" id="SM00849"/>
    </source>
</evidence>
<proteinExistence type="predicted"/>
<dbReference type="EMBL" id="JAPQFJ010000016">
    <property type="protein sequence ID" value="MCY6959859.1"/>
    <property type="molecule type" value="Genomic_DNA"/>
</dbReference>
<sequence length="308" mass="35312">MKIKKVKGSTFCIDTGRTYIPFYKINDEEIIMLDSGLAEGERKGIDKILEENNLNVAAIVCSHAHIDHIGNVKHLKNKYNSTIVMPTYEALECSSLINLKLYRSSSYTLPYVKEHFGHMVCKTDIMISDNQNSIYVCGIKFEILHTPGHSPAHICIVTPDNVAYVADALISYEVMKDAKMPYVFMLKEDLKSKEKLYSLKCSKYIVAHKGIYDDITNLVTDNMDFYKNIAQNLYNLINDSMTMEQIVKCAIKNWNISVKSIYKYSIMETIVKSYIEYLIEIEMIESIIEDGSLKYIKKCSYNNVKISC</sequence>
<organism evidence="6 7">
    <name type="scientific">Clostridium brassicae</name>
    <dbReference type="NCBI Taxonomy" id="2999072"/>
    <lineage>
        <taxon>Bacteria</taxon>
        <taxon>Bacillati</taxon>
        <taxon>Bacillota</taxon>
        <taxon>Clostridia</taxon>
        <taxon>Eubacteriales</taxon>
        <taxon>Clostridiaceae</taxon>
        <taxon>Clostridium</taxon>
    </lineage>
</organism>
<dbReference type="InterPro" id="IPR001279">
    <property type="entry name" value="Metallo-B-lactamas"/>
</dbReference>
<keyword evidence="3" id="KW-0378">Hydrolase</keyword>
<protein>
    <submittedName>
        <fullName evidence="6">MBL fold metallo-hydrolase</fullName>
    </submittedName>
</protein>
<name>A0ABT4DC25_9CLOT</name>
<dbReference type="Gene3D" id="3.60.15.10">
    <property type="entry name" value="Ribonuclease Z/Hydroxyacylglutathione hydrolase-like"/>
    <property type="match status" value="1"/>
</dbReference>
<evidence type="ECO:0000313" key="7">
    <source>
        <dbReference type="Proteomes" id="UP001144612"/>
    </source>
</evidence>
<dbReference type="RefSeq" id="WP_268062296.1">
    <property type="nucleotide sequence ID" value="NZ_JAPQFJ010000016.1"/>
</dbReference>
<accession>A0ABT4DC25</accession>
<reference evidence="6" key="1">
    <citation type="submission" date="2022-12" db="EMBL/GenBank/DDBJ databases">
        <title>Clostridium sp. nov., isolated from industrial wastewater.</title>
        <authorList>
            <person name="Jiayan W."/>
        </authorList>
    </citation>
    <scope>NUCLEOTIDE SEQUENCE</scope>
    <source>
        <strain evidence="6">ZC22-4</strain>
    </source>
</reference>
<dbReference type="SMART" id="SM00849">
    <property type="entry name" value="Lactamase_B"/>
    <property type="match status" value="1"/>
</dbReference>
<dbReference type="PANTHER" id="PTHR46233">
    <property type="entry name" value="HYDROXYACYLGLUTATHIONE HYDROLASE GLOC"/>
    <property type="match status" value="1"/>
</dbReference>
<evidence type="ECO:0000256" key="4">
    <source>
        <dbReference type="ARBA" id="ARBA00022833"/>
    </source>
</evidence>
<gene>
    <name evidence="6" type="ORF">OW729_14655</name>
</gene>
<evidence type="ECO:0000313" key="6">
    <source>
        <dbReference type="EMBL" id="MCY6959859.1"/>
    </source>
</evidence>
<dbReference type="InterPro" id="IPR036866">
    <property type="entry name" value="RibonucZ/Hydroxyglut_hydro"/>
</dbReference>
<dbReference type="Proteomes" id="UP001144612">
    <property type="component" value="Unassembled WGS sequence"/>
</dbReference>
<dbReference type="Pfam" id="PF00753">
    <property type="entry name" value="Lactamase_B"/>
    <property type="match status" value="1"/>
</dbReference>
<keyword evidence="7" id="KW-1185">Reference proteome</keyword>
<evidence type="ECO:0000256" key="2">
    <source>
        <dbReference type="ARBA" id="ARBA00022723"/>
    </source>
</evidence>
<dbReference type="PANTHER" id="PTHR46233:SF3">
    <property type="entry name" value="HYDROXYACYLGLUTATHIONE HYDROLASE GLOC"/>
    <property type="match status" value="1"/>
</dbReference>
<dbReference type="SUPFAM" id="SSF56281">
    <property type="entry name" value="Metallo-hydrolase/oxidoreductase"/>
    <property type="match status" value="1"/>
</dbReference>
<comment type="cofactor">
    <cofactor evidence="1">
        <name>Zn(2+)</name>
        <dbReference type="ChEBI" id="CHEBI:29105"/>
    </cofactor>
</comment>
<evidence type="ECO:0000256" key="3">
    <source>
        <dbReference type="ARBA" id="ARBA00022801"/>
    </source>
</evidence>
<keyword evidence="4" id="KW-0862">Zinc</keyword>
<keyword evidence="2" id="KW-0479">Metal-binding</keyword>
<dbReference type="InterPro" id="IPR051453">
    <property type="entry name" value="MBL_Glyoxalase_II"/>
</dbReference>
<comment type="caution">
    <text evidence="6">The sequence shown here is derived from an EMBL/GenBank/DDBJ whole genome shotgun (WGS) entry which is preliminary data.</text>
</comment>
<feature type="domain" description="Metallo-beta-lactamase" evidence="5">
    <location>
        <begin position="19"/>
        <end position="208"/>
    </location>
</feature>